<dbReference type="PaxDb" id="4113-PGSC0003DMT400087122"/>
<evidence type="ECO:0000313" key="1">
    <source>
        <dbReference type="EnsemblPlants" id="PGSC0003DMT400087122"/>
    </source>
</evidence>
<protein>
    <submittedName>
        <fullName evidence="1">Uncharacterized protein</fullName>
    </submittedName>
</protein>
<keyword evidence="2" id="KW-1185">Reference proteome</keyword>
<dbReference type="EnsemblPlants" id="PGSC0003DMT400087122">
    <property type="protein sequence ID" value="PGSC0003DMT400087122"/>
    <property type="gene ID" value="PGSC0003DMG400036693"/>
</dbReference>
<dbReference type="AlphaFoldDB" id="M1DD76"/>
<dbReference type="Proteomes" id="UP000011115">
    <property type="component" value="Unassembled WGS sequence"/>
</dbReference>
<dbReference type="Gramene" id="PGSC0003DMT400087122">
    <property type="protein sequence ID" value="PGSC0003DMT400087122"/>
    <property type="gene ID" value="PGSC0003DMG400036693"/>
</dbReference>
<accession>M1DD76</accession>
<organism evidence="1 2">
    <name type="scientific">Solanum tuberosum</name>
    <name type="common">Potato</name>
    <dbReference type="NCBI Taxonomy" id="4113"/>
    <lineage>
        <taxon>Eukaryota</taxon>
        <taxon>Viridiplantae</taxon>
        <taxon>Streptophyta</taxon>
        <taxon>Embryophyta</taxon>
        <taxon>Tracheophyta</taxon>
        <taxon>Spermatophyta</taxon>
        <taxon>Magnoliopsida</taxon>
        <taxon>eudicotyledons</taxon>
        <taxon>Gunneridae</taxon>
        <taxon>Pentapetalae</taxon>
        <taxon>asterids</taxon>
        <taxon>lamiids</taxon>
        <taxon>Solanales</taxon>
        <taxon>Solanaceae</taxon>
        <taxon>Solanoideae</taxon>
        <taxon>Solaneae</taxon>
        <taxon>Solanum</taxon>
    </lineage>
</organism>
<dbReference type="HOGENOM" id="CLU_2692638_0_0_1"/>
<name>M1DD76_SOLTU</name>
<reference evidence="2" key="1">
    <citation type="journal article" date="2011" name="Nature">
        <title>Genome sequence and analysis of the tuber crop potato.</title>
        <authorList>
            <consortium name="The Potato Genome Sequencing Consortium"/>
        </authorList>
    </citation>
    <scope>NUCLEOTIDE SEQUENCE [LARGE SCALE GENOMIC DNA]</scope>
    <source>
        <strain evidence="2">cv. DM1-3 516 R44</strain>
    </source>
</reference>
<evidence type="ECO:0000313" key="2">
    <source>
        <dbReference type="Proteomes" id="UP000011115"/>
    </source>
</evidence>
<reference evidence="1" key="2">
    <citation type="submission" date="2015-06" db="UniProtKB">
        <authorList>
            <consortium name="EnsemblPlants"/>
        </authorList>
    </citation>
    <scope>IDENTIFICATION</scope>
    <source>
        <strain evidence="1">DM1-3 516 R44</strain>
    </source>
</reference>
<proteinExistence type="predicted"/>
<dbReference type="InParanoid" id="M1DD76"/>
<sequence>MRPTVVVHDPLMDPQSVGGVPSLGSKIQWSLIPSTTDQYGPWLDLHTVGLRAPPRLVVPFTTREAFMEGAKAKS</sequence>